<keyword evidence="5" id="KW-0949">S-adenosyl-L-methionine</keyword>
<evidence type="ECO:0000256" key="2">
    <source>
        <dbReference type="ARBA" id="ARBA00022692"/>
    </source>
</evidence>
<evidence type="ECO:0000313" key="8">
    <source>
        <dbReference type="Proteomes" id="UP001180020"/>
    </source>
</evidence>
<evidence type="ECO:0000256" key="4">
    <source>
        <dbReference type="ARBA" id="ARBA00023136"/>
    </source>
</evidence>
<gene>
    <name evidence="7" type="ORF">QJS10_CPB14g01591</name>
</gene>
<keyword evidence="5" id="KW-0489">Methyltransferase</keyword>
<evidence type="ECO:0000256" key="5">
    <source>
        <dbReference type="RuleBase" id="RU362022"/>
    </source>
</evidence>
<dbReference type="PANTHER" id="PTHR12714">
    <property type="entry name" value="PROTEIN-S ISOPRENYLCYSTEINE O-METHYLTRANSFERASE"/>
    <property type="match status" value="1"/>
</dbReference>
<feature type="transmembrane region" description="Helical" evidence="5">
    <location>
        <begin position="155"/>
        <end position="172"/>
    </location>
</feature>
<feature type="region of interest" description="Disordered" evidence="6">
    <location>
        <begin position="51"/>
        <end position="70"/>
    </location>
</feature>
<keyword evidence="4 5" id="KW-0472">Membrane</keyword>
<comment type="similarity">
    <text evidence="5">Belongs to the class VI-like SAM-binding methyltransferase superfamily. Isoprenylcysteine carboxyl methyltransferase family.</text>
</comment>
<dbReference type="GO" id="GO:0004671">
    <property type="term" value="F:protein C-terminal S-isoprenylcysteine carboxyl O-methyltransferase activity"/>
    <property type="evidence" value="ECO:0007669"/>
    <property type="project" value="UniProtKB-EC"/>
</dbReference>
<comment type="caution">
    <text evidence="7">The sequence shown here is derived from an EMBL/GenBank/DDBJ whole genome shotgun (WGS) entry which is preliminary data.</text>
</comment>
<dbReference type="Proteomes" id="UP001180020">
    <property type="component" value="Unassembled WGS sequence"/>
</dbReference>
<evidence type="ECO:0000256" key="3">
    <source>
        <dbReference type="ARBA" id="ARBA00022989"/>
    </source>
</evidence>
<dbReference type="PANTHER" id="PTHR12714:SF11">
    <property type="entry name" value="PROTEIN C-TERMINAL S-ISOPRENYLCYSTEINE CARBOXYL O-METHYLTRANSFERASE"/>
    <property type="match status" value="1"/>
</dbReference>
<accession>A0AAV9DA15</accession>
<keyword evidence="5" id="KW-0808">Transferase</keyword>
<evidence type="ECO:0000256" key="6">
    <source>
        <dbReference type="SAM" id="MobiDB-lite"/>
    </source>
</evidence>
<keyword evidence="2 5" id="KW-0812">Transmembrane</keyword>
<proteinExistence type="inferred from homology"/>
<sequence length="373" mass="43146">MGAFTHLFVQSIRPFTTPNPKFHPFSSSPLSIPKTSRISLRPNIERLTNLTKPHQNHPSKLRCSSSTSSDHNPPFKTLPFPLPDLPKLTPLDVCKYALAFSLSLALARRLSDLLWNPFFWTYFSWTWVFWPWTLAAALAGYGLHCLRKHASRSAGVFEQLAIVTAAFTWLTLVPPAHFNGFLEGWPFVFFFVYHYFFFFNVSVRRRFYRDLYLHQHDPKWDVSLDRRSRVGFCVGVLAGHWLAAFEGPELHTLTGVWANSGIWVLIAVALFTQYHSTLYFMKYSEKVAVPTEVVQFGPYRWVRHPIYASVMLLLVTYCLALRAPFSAIFMVGVCLAYYAQKVKVEEALMVEEFGEGYEDYARKVRYRLIPLLY</sequence>
<reference evidence="7" key="2">
    <citation type="submission" date="2023-06" db="EMBL/GenBank/DDBJ databases">
        <authorList>
            <person name="Ma L."/>
            <person name="Liu K.-W."/>
            <person name="Li Z."/>
            <person name="Hsiao Y.-Y."/>
            <person name="Qi Y."/>
            <person name="Fu T."/>
            <person name="Tang G."/>
            <person name="Zhang D."/>
            <person name="Sun W.-H."/>
            <person name="Liu D.-K."/>
            <person name="Li Y."/>
            <person name="Chen G.-Z."/>
            <person name="Liu X.-D."/>
            <person name="Liao X.-Y."/>
            <person name="Jiang Y.-T."/>
            <person name="Yu X."/>
            <person name="Hao Y."/>
            <person name="Huang J."/>
            <person name="Zhao X.-W."/>
            <person name="Ke S."/>
            <person name="Chen Y.-Y."/>
            <person name="Wu W.-L."/>
            <person name="Hsu J.-L."/>
            <person name="Lin Y.-F."/>
            <person name="Huang M.-D."/>
            <person name="Li C.-Y."/>
            <person name="Huang L."/>
            <person name="Wang Z.-W."/>
            <person name="Zhao X."/>
            <person name="Zhong W.-Y."/>
            <person name="Peng D.-H."/>
            <person name="Ahmad S."/>
            <person name="Lan S."/>
            <person name="Zhang J.-S."/>
            <person name="Tsai W.-C."/>
            <person name="Van De Peer Y."/>
            <person name="Liu Z.-J."/>
        </authorList>
    </citation>
    <scope>NUCLEOTIDE SEQUENCE</scope>
    <source>
        <strain evidence="7">CP</strain>
        <tissue evidence="7">Leaves</tissue>
    </source>
</reference>
<evidence type="ECO:0000256" key="1">
    <source>
        <dbReference type="ARBA" id="ARBA00004141"/>
    </source>
</evidence>
<dbReference type="GO" id="GO:0032259">
    <property type="term" value="P:methylation"/>
    <property type="evidence" value="ECO:0007669"/>
    <property type="project" value="UniProtKB-KW"/>
</dbReference>
<comment type="catalytic activity">
    <reaction evidence="5">
        <text>[protein]-C-terminal S-[(2E,6E)-farnesyl]-L-cysteine + S-adenosyl-L-methionine = [protein]-C-terminal S-[(2E,6E)-farnesyl]-L-cysteine methyl ester + S-adenosyl-L-homocysteine</text>
        <dbReference type="Rhea" id="RHEA:21672"/>
        <dbReference type="Rhea" id="RHEA-COMP:12125"/>
        <dbReference type="Rhea" id="RHEA-COMP:12126"/>
        <dbReference type="ChEBI" id="CHEBI:57856"/>
        <dbReference type="ChEBI" id="CHEBI:59789"/>
        <dbReference type="ChEBI" id="CHEBI:90510"/>
        <dbReference type="ChEBI" id="CHEBI:90511"/>
        <dbReference type="EC" id="2.1.1.100"/>
    </reaction>
</comment>
<feature type="transmembrane region" description="Helical" evidence="5">
    <location>
        <begin position="184"/>
        <end position="203"/>
    </location>
</feature>
<feature type="compositionally biased region" description="Polar residues" evidence="6">
    <location>
        <begin position="61"/>
        <end position="70"/>
    </location>
</feature>
<keyword evidence="8" id="KW-1185">Reference proteome</keyword>
<comment type="subcellular location">
    <subcellularLocation>
        <location evidence="5">Endoplasmic reticulum membrane</location>
        <topology evidence="5">Multi-pass membrane protein</topology>
    </subcellularLocation>
    <subcellularLocation>
        <location evidence="1">Membrane</location>
        <topology evidence="1">Multi-pass membrane protein</topology>
    </subcellularLocation>
</comment>
<evidence type="ECO:0000313" key="7">
    <source>
        <dbReference type="EMBL" id="KAK1298045.1"/>
    </source>
</evidence>
<dbReference type="GO" id="GO:0005789">
    <property type="term" value="C:endoplasmic reticulum membrane"/>
    <property type="evidence" value="ECO:0007669"/>
    <property type="project" value="UniProtKB-SubCell"/>
</dbReference>
<dbReference type="Gene3D" id="1.20.120.1630">
    <property type="match status" value="1"/>
</dbReference>
<feature type="transmembrane region" description="Helical" evidence="5">
    <location>
        <begin position="306"/>
        <end position="339"/>
    </location>
</feature>
<protein>
    <recommendedName>
        <fullName evidence="5">Protein-S-isoprenylcysteine O-methyltransferase</fullName>
        <ecNumber evidence="5">2.1.1.100</ecNumber>
    </recommendedName>
</protein>
<keyword evidence="5" id="KW-0256">Endoplasmic reticulum</keyword>
<feature type="transmembrane region" description="Helical" evidence="5">
    <location>
        <begin position="122"/>
        <end position="143"/>
    </location>
</feature>
<keyword evidence="3 5" id="KW-1133">Transmembrane helix</keyword>
<organism evidence="7 8">
    <name type="scientific">Acorus calamus</name>
    <name type="common">Sweet flag</name>
    <dbReference type="NCBI Taxonomy" id="4465"/>
    <lineage>
        <taxon>Eukaryota</taxon>
        <taxon>Viridiplantae</taxon>
        <taxon>Streptophyta</taxon>
        <taxon>Embryophyta</taxon>
        <taxon>Tracheophyta</taxon>
        <taxon>Spermatophyta</taxon>
        <taxon>Magnoliopsida</taxon>
        <taxon>Liliopsida</taxon>
        <taxon>Acoraceae</taxon>
        <taxon>Acorus</taxon>
    </lineage>
</organism>
<feature type="transmembrane region" description="Helical" evidence="5">
    <location>
        <begin position="256"/>
        <end position="274"/>
    </location>
</feature>
<dbReference type="InterPro" id="IPR007269">
    <property type="entry name" value="ICMT_MeTrfase"/>
</dbReference>
<dbReference type="EMBL" id="JAUJYO010000014">
    <property type="protein sequence ID" value="KAK1298045.1"/>
    <property type="molecule type" value="Genomic_DNA"/>
</dbReference>
<dbReference type="EC" id="2.1.1.100" evidence="5"/>
<comment type="cofactor">
    <cofactor evidence="5">
        <name>Zn(2+)</name>
        <dbReference type="ChEBI" id="CHEBI:29105"/>
    </cofactor>
    <text evidence="5">Divalent metal cations. Probably Zn(2+).</text>
</comment>
<name>A0AAV9DA15_ACOCL</name>
<dbReference type="Pfam" id="PF04140">
    <property type="entry name" value="ICMT"/>
    <property type="match status" value="1"/>
</dbReference>
<reference evidence="7" key="1">
    <citation type="journal article" date="2023" name="Nat. Commun.">
        <title>Diploid and tetraploid genomes of Acorus and the evolution of monocots.</title>
        <authorList>
            <person name="Ma L."/>
            <person name="Liu K.W."/>
            <person name="Li Z."/>
            <person name="Hsiao Y.Y."/>
            <person name="Qi Y."/>
            <person name="Fu T."/>
            <person name="Tang G.D."/>
            <person name="Zhang D."/>
            <person name="Sun W.H."/>
            <person name="Liu D.K."/>
            <person name="Li Y."/>
            <person name="Chen G.Z."/>
            <person name="Liu X.D."/>
            <person name="Liao X.Y."/>
            <person name="Jiang Y.T."/>
            <person name="Yu X."/>
            <person name="Hao Y."/>
            <person name="Huang J."/>
            <person name="Zhao X.W."/>
            <person name="Ke S."/>
            <person name="Chen Y.Y."/>
            <person name="Wu W.L."/>
            <person name="Hsu J.L."/>
            <person name="Lin Y.F."/>
            <person name="Huang M.D."/>
            <person name="Li C.Y."/>
            <person name="Huang L."/>
            <person name="Wang Z.W."/>
            <person name="Zhao X."/>
            <person name="Zhong W.Y."/>
            <person name="Peng D.H."/>
            <person name="Ahmad S."/>
            <person name="Lan S."/>
            <person name="Zhang J.S."/>
            <person name="Tsai W.C."/>
            <person name="Van de Peer Y."/>
            <person name="Liu Z.J."/>
        </authorList>
    </citation>
    <scope>NUCLEOTIDE SEQUENCE</scope>
    <source>
        <strain evidence="7">CP</strain>
    </source>
</reference>
<dbReference type="AlphaFoldDB" id="A0AAV9DA15"/>